<dbReference type="RefSeq" id="WP_326839777.1">
    <property type="nucleotide sequence ID" value="NZ_SVNY01000001.1"/>
</dbReference>
<organism evidence="1 2">
    <name type="scientific">Faecalispora sporosphaeroides</name>
    <dbReference type="NCBI Taxonomy" id="1549"/>
    <lineage>
        <taxon>Bacteria</taxon>
        <taxon>Bacillati</taxon>
        <taxon>Bacillota</taxon>
        <taxon>Clostridia</taxon>
        <taxon>Eubacteriales</taxon>
        <taxon>Oscillospiraceae</taxon>
        <taxon>Faecalispora</taxon>
    </lineage>
</organism>
<evidence type="ECO:0000313" key="2">
    <source>
        <dbReference type="Proteomes" id="UP000754750"/>
    </source>
</evidence>
<dbReference type="AlphaFoldDB" id="A0A928KSR0"/>
<dbReference type="Pfam" id="PF12663">
    <property type="entry name" value="DUF3788"/>
    <property type="match status" value="1"/>
</dbReference>
<protein>
    <submittedName>
        <fullName evidence="1">DUF3788 family protein</fullName>
    </submittedName>
</protein>
<comment type="caution">
    <text evidence="1">The sequence shown here is derived from an EMBL/GenBank/DDBJ whole genome shotgun (WGS) entry which is preliminary data.</text>
</comment>
<dbReference type="Proteomes" id="UP000754750">
    <property type="component" value="Unassembled WGS sequence"/>
</dbReference>
<name>A0A928KSR0_9FIRM</name>
<reference evidence="1" key="1">
    <citation type="submission" date="2019-04" db="EMBL/GenBank/DDBJ databases">
        <title>Evolution of Biomass-Degrading Anaerobic Consortia Revealed by Metagenomics.</title>
        <authorList>
            <person name="Peng X."/>
        </authorList>
    </citation>
    <scope>NUCLEOTIDE SEQUENCE</scope>
    <source>
        <strain evidence="1">SIG551</strain>
    </source>
</reference>
<dbReference type="EMBL" id="SVNY01000001">
    <property type="protein sequence ID" value="MBE6832241.1"/>
    <property type="molecule type" value="Genomic_DNA"/>
</dbReference>
<accession>A0A928KSR0</accession>
<proteinExistence type="predicted"/>
<dbReference type="InterPro" id="IPR024265">
    <property type="entry name" value="DUF3788"/>
</dbReference>
<evidence type="ECO:0000313" key="1">
    <source>
        <dbReference type="EMBL" id="MBE6832241.1"/>
    </source>
</evidence>
<sequence>MEWEMLYGPGRQPGWNVKCQKSRALPLPPLPDAGVLHRAGRDRAKKEEAALTIPLRGRDTRELFSNTAFSAGGRWLMIGVTNAAVLEDVKRLIHIRRNIKKKVQGWRASLR</sequence>
<gene>
    <name evidence="1" type="ORF">E7512_01430</name>
</gene>